<evidence type="ECO:0000313" key="3">
    <source>
        <dbReference type="Proteomes" id="UP000054683"/>
    </source>
</evidence>
<proteinExistence type="inferred from homology"/>
<dbReference type="PANTHER" id="PTHR42760:SF122">
    <property type="entry name" value="NAD(P)-BINDING PROTEIN"/>
    <property type="match status" value="1"/>
</dbReference>
<dbReference type="AlphaFoldDB" id="A0A158GX08"/>
<accession>A0A158GX08</accession>
<dbReference type="EMBL" id="FCOK02000021">
    <property type="protein sequence ID" value="SAL36453.1"/>
    <property type="molecule type" value="Genomic_DNA"/>
</dbReference>
<dbReference type="CDD" id="cd05233">
    <property type="entry name" value="SDR_c"/>
    <property type="match status" value="1"/>
</dbReference>
<gene>
    <name evidence="2" type="ORF">AWB69_03487</name>
</gene>
<dbReference type="GO" id="GO:0006633">
    <property type="term" value="P:fatty acid biosynthetic process"/>
    <property type="evidence" value="ECO:0007669"/>
    <property type="project" value="TreeGrafter"/>
</dbReference>
<dbReference type="PANTHER" id="PTHR42760">
    <property type="entry name" value="SHORT-CHAIN DEHYDROGENASES/REDUCTASES FAMILY MEMBER"/>
    <property type="match status" value="1"/>
</dbReference>
<sequence>MASVLDSYSLKGKVAIVVGAGGAIGRAISLAYAQAGAAVGCLDYHASNAATTALQITEAGGRARSFRVDVTREDEVGSAIDAVHAGFGGVHVLVNCAATADPIGTVLDYSLADWNQVLAVDLTGCFLASRAAIPHMIKSGGGSVIHVSSQLGGVGRAGRVVYCAVKGALLNMARAMAADHAAQGIRVNTLSPGAIETDRLVHQFGSMQQARQKLGPAHLLNRLGQPNEIASAAVFLASEASSFMTGADLLVDGGYTAT</sequence>
<name>A0A158GX08_9BURK</name>
<dbReference type="GO" id="GO:0016616">
    <property type="term" value="F:oxidoreductase activity, acting on the CH-OH group of donors, NAD or NADP as acceptor"/>
    <property type="evidence" value="ECO:0007669"/>
    <property type="project" value="TreeGrafter"/>
</dbReference>
<dbReference type="Gene3D" id="3.40.50.720">
    <property type="entry name" value="NAD(P)-binding Rossmann-like Domain"/>
    <property type="match status" value="1"/>
</dbReference>
<reference evidence="2 3" key="1">
    <citation type="submission" date="2016-01" db="EMBL/GenBank/DDBJ databases">
        <authorList>
            <person name="Oliw E.H."/>
        </authorList>
    </citation>
    <scope>NUCLEOTIDE SEQUENCE [LARGE SCALE GENOMIC DNA]</scope>
    <source>
        <strain evidence="2">LMG 27134</strain>
    </source>
</reference>
<evidence type="ECO:0000256" key="1">
    <source>
        <dbReference type="ARBA" id="ARBA00006484"/>
    </source>
</evidence>
<dbReference type="InterPro" id="IPR002347">
    <property type="entry name" value="SDR_fam"/>
</dbReference>
<comment type="similarity">
    <text evidence="1">Belongs to the short-chain dehydrogenases/reductases (SDR) family.</text>
</comment>
<dbReference type="GO" id="GO:0048038">
    <property type="term" value="F:quinone binding"/>
    <property type="evidence" value="ECO:0007669"/>
    <property type="project" value="TreeGrafter"/>
</dbReference>
<dbReference type="FunFam" id="3.40.50.720:FF:000084">
    <property type="entry name" value="Short-chain dehydrogenase reductase"/>
    <property type="match status" value="1"/>
</dbReference>
<evidence type="ECO:0000313" key="2">
    <source>
        <dbReference type="EMBL" id="SAL36453.1"/>
    </source>
</evidence>
<dbReference type="OrthoDB" id="9178657at2"/>
<dbReference type="RefSeq" id="WP_063977827.1">
    <property type="nucleotide sequence ID" value="NZ_FCOK02000021.1"/>
</dbReference>
<dbReference type="Pfam" id="PF13561">
    <property type="entry name" value="adh_short_C2"/>
    <property type="match status" value="1"/>
</dbReference>
<dbReference type="SUPFAM" id="SSF51735">
    <property type="entry name" value="NAD(P)-binding Rossmann-fold domains"/>
    <property type="match status" value="1"/>
</dbReference>
<dbReference type="Proteomes" id="UP000054683">
    <property type="component" value="Unassembled WGS sequence"/>
</dbReference>
<dbReference type="PRINTS" id="PR00081">
    <property type="entry name" value="GDHRDH"/>
</dbReference>
<dbReference type="InterPro" id="IPR036291">
    <property type="entry name" value="NAD(P)-bd_dom_sf"/>
</dbReference>
<protein>
    <submittedName>
        <fullName evidence="2">Short-chain dehydrogenase/reductase SDR</fullName>
    </submittedName>
</protein>
<organism evidence="2 3">
    <name type="scientific">Caballeronia udeis</name>
    <dbReference type="NCBI Taxonomy" id="1232866"/>
    <lineage>
        <taxon>Bacteria</taxon>
        <taxon>Pseudomonadati</taxon>
        <taxon>Pseudomonadota</taxon>
        <taxon>Betaproteobacteria</taxon>
        <taxon>Burkholderiales</taxon>
        <taxon>Burkholderiaceae</taxon>
        <taxon>Caballeronia</taxon>
    </lineage>
</organism>